<dbReference type="STRING" id="937775.Metlim_2343"/>
<evidence type="ECO:0000259" key="1">
    <source>
        <dbReference type="Pfam" id="PF01610"/>
    </source>
</evidence>
<evidence type="ECO:0000259" key="3">
    <source>
        <dbReference type="Pfam" id="PF14690"/>
    </source>
</evidence>
<feature type="domain" description="Transposase IS204/IS1001/IS1096/IS1165 helix-turn-helix" evidence="2">
    <location>
        <begin position="93"/>
        <end position="142"/>
    </location>
</feature>
<accession>H1Z252</accession>
<keyword evidence="5" id="KW-1185">Reference proteome</keyword>
<dbReference type="InterPro" id="IPR002560">
    <property type="entry name" value="Transposase_DDE"/>
</dbReference>
<evidence type="ECO:0000259" key="2">
    <source>
        <dbReference type="Pfam" id="PF13542"/>
    </source>
</evidence>
<dbReference type="Pfam" id="PF14690">
    <property type="entry name" value="Zn_ribbon_ISL3"/>
    <property type="match status" value="1"/>
</dbReference>
<dbReference type="EMBL" id="CM001436">
    <property type="protein sequence ID" value="EHQ36397.1"/>
    <property type="molecule type" value="Genomic_DNA"/>
</dbReference>
<dbReference type="RefSeq" id="WP_004078653.1">
    <property type="nucleotide sequence ID" value="NZ_CM001436.1"/>
</dbReference>
<feature type="domain" description="Transposase IS204/IS1001/IS1096/IS1165 zinc-finger" evidence="3">
    <location>
        <begin position="43"/>
        <end position="87"/>
    </location>
</feature>
<name>H1Z252_9EURY</name>
<organism evidence="4 5">
    <name type="scientific">Methanoplanus limicola DSM 2279</name>
    <dbReference type="NCBI Taxonomy" id="937775"/>
    <lineage>
        <taxon>Archaea</taxon>
        <taxon>Methanobacteriati</taxon>
        <taxon>Methanobacteriota</taxon>
        <taxon>Stenosarchaea group</taxon>
        <taxon>Methanomicrobia</taxon>
        <taxon>Methanomicrobiales</taxon>
        <taxon>Methanomicrobiaceae</taxon>
        <taxon>Methanoplanus</taxon>
    </lineage>
</organism>
<dbReference type="PANTHER" id="PTHR33498:SF1">
    <property type="entry name" value="TRANSPOSASE FOR INSERTION SEQUENCE ELEMENT IS1557"/>
    <property type="match status" value="1"/>
</dbReference>
<dbReference type="InterPro" id="IPR029261">
    <property type="entry name" value="Transposase_Znf"/>
</dbReference>
<dbReference type="AlphaFoldDB" id="H1Z252"/>
<evidence type="ECO:0000313" key="4">
    <source>
        <dbReference type="EMBL" id="EHQ36397.1"/>
    </source>
</evidence>
<reference evidence="4 5" key="1">
    <citation type="submission" date="2011-10" db="EMBL/GenBank/DDBJ databases">
        <title>The Improved High-Quality Draft genome of Methanoplanus limicola DSM 2279.</title>
        <authorList>
            <consortium name="US DOE Joint Genome Institute (JGI-PGF)"/>
            <person name="Lucas S."/>
            <person name="Copeland A."/>
            <person name="Lapidus A."/>
            <person name="Glavina del Rio T."/>
            <person name="Dalin E."/>
            <person name="Tice H."/>
            <person name="Bruce D."/>
            <person name="Goodwin L."/>
            <person name="Pitluck S."/>
            <person name="Peters L."/>
            <person name="Mikhailova N."/>
            <person name="Lu M."/>
            <person name="Kyrpides N."/>
            <person name="Mavromatis K."/>
            <person name="Ivanova N."/>
            <person name="Markowitz V."/>
            <person name="Cheng J.-F."/>
            <person name="Hugenholtz P."/>
            <person name="Woyke T."/>
            <person name="Wu D."/>
            <person name="Wirth R."/>
            <person name="Brambilla E.-M."/>
            <person name="Klenk H.-P."/>
            <person name="Eisen J.A."/>
        </authorList>
    </citation>
    <scope>NUCLEOTIDE SEQUENCE [LARGE SCALE GENOMIC DNA]</scope>
    <source>
        <strain evidence="4 5">DSM 2279</strain>
    </source>
</reference>
<dbReference type="InParanoid" id="H1Z252"/>
<feature type="domain" description="Transposase IS204/IS1001/IS1096/IS1165 DDE" evidence="1">
    <location>
        <begin position="157"/>
        <end position="390"/>
    </location>
</feature>
<protein>
    <submittedName>
        <fullName evidence="4">Transposase IS204/IS1001/IS1096/IS1165 family protein</fullName>
    </submittedName>
</protein>
<dbReference type="Proteomes" id="UP000005741">
    <property type="component" value="Chromosome"/>
</dbReference>
<dbReference type="OrthoDB" id="141013at2157"/>
<sequence>MLEKELFQLALNIEEPWYIENIEFNPDENKLDIWINFIAGSEFICPKCEKEDCKAYDTSEKIWRHLNFFQYKCYLHCRVPRVKCEECGIHLAKVPWSRKQSGFTLLMESLIIIMAQKMPVSHISELIGETDTRIWRVISHYVHKARDIEDFSDVTSIGIDETSCKKGHDYITVVADLDNSKVLYLTHGKDSSTIKSFKEDFLAHNGDIENISQICCDMSPAFISGSKENFPKAEVTYDKFHVMKIMNEAVDQVRREEQVNNLLLKRTRYIWLKNPQNLTSKQKKSLGNLKDMNLKTVRAYNIKLSLQMFWSVEDLNTAVKYLKKWYFWATHSRLEPVITAAKTIKSHWTGVVNYIKSHVTNGILEGLNSSIQTLKRTARGYKNIKNFMTMVYLRLGQLNFGLPT</sequence>
<gene>
    <name evidence="4" type="ORF">Metlim_2343</name>
</gene>
<dbReference type="InterPro" id="IPR032877">
    <property type="entry name" value="Transposase_HTH"/>
</dbReference>
<dbReference type="PANTHER" id="PTHR33498">
    <property type="entry name" value="TRANSPOSASE FOR INSERTION SEQUENCE ELEMENT IS1557"/>
    <property type="match status" value="1"/>
</dbReference>
<dbReference type="NCBIfam" id="NF033550">
    <property type="entry name" value="transpos_ISL3"/>
    <property type="match status" value="1"/>
</dbReference>
<proteinExistence type="predicted"/>
<dbReference type="Pfam" id="PF01610">
    <property type="entry name" value="DDE_Tnp_ISL3"/>
    <property type="match status" value="1"/>
</dbReference>
<evidence type="ECO:0000313" key="5">
    <source>
        <dbReference type="Proteomes" id="UP000005741"/>
    </source>
</evidence>
<dbReference type="Pfam" id="PF13542">
    <property type="entry name" value="HTH_Tnp_ISL3"/>
    <property type="match status" value="1"/>
</dbReference>
<dbReference type="PATRIC" id="fig|937775.9.peg.2648"/>
<dbReference type="HOGENOM" id="CLU_041900_0_1_2"/>
<dbReference type="InterPro" id="IPR047951">
    <property type="entry name" value="Transpos_ISL3"/>
</dbReference>